<reference evidence="1 2" key="1">
    <citation type="submission" date="2024-02" db="EMBL/GenBank/DDBJ databases">
        <authorList>
            <person name="Chen Y."/>
            <person name="Shah S."/>
            <person name="Dougan E. K."/>
            <person name="Thang M."/>
            <person name="Chan C."/>
        </authorList>
    </citation>
    <scope>NUCLEOTIDE SEQUENCE [LARGE SCALE GENOMIC DNA]</scope>
</reference>
<proteinExistence type="predicted"/>
<sequence length="377" mass="41357">MQGDSSVAWCSLRKAVLTTLLCVTGFVVATRFSTDLRSAVRSRSVGTVGTEELAEAAREQENPEEQQNCPYELKFLGMSYDLAQGMPQPWQSKNSHGETGDPGWKHLPVFETKDETKDETDCPRGAKITPQEEDCSYESRVWEISSGMDFQSSLKEIMRSSSETGAELAPEAFFTQSSEFRFLQNGSRTHTYTLTTAACGIYGAELDVEALQLSGAFLAAVEALPYPVTAENEKDYEKFLGTWGTHYSVKVTMGARISRLLQFDKGEGLAAPFDAQSMAQADFQKVLDAAVDPSGAKADGAPLTAFNICLGADGSSCLPRGLSAQRWRAEAALRPVPVEAELSSILNLLNEQFFERDAHITEKQQQLEVIMGRLTSR</sequence>
<name>A0ABP0PTK0_9DINO</name>
<organism evidence="1 2">
    <name type="scientific">Durusdinium trenchii</name>
    <dbReference type="NCBI Taxonomy" id="1381693"/>
    <lineage>
        <taxon>Eukaryota</taxon>
        <taxon>Sar</taxon>
        <taxon>Alveolata</taxon>
        <taxon>Dinophyceae</taxon>
        <taxon>Suessiales</taxon>
        <taxon>Symbiodiniaceae</taxon>
        <taxon>Durusdinium</taxon>
    </lineage>
</organism>
<keyword evidence="2" id="KW-1185">Reference proteome</keyword>
<dbReference type="EMBL" id="CAXAMM010038597">
    <property type="protein sequence ID" value="CAK9079363.1"/>
    <property type="molecule type" value="Genomic_DNA"/>
</dbReference>
<protein>
    <submittedName>
        <fullName evidence="1">Influenza virus NS1A-binding protein-like A</fullName>
    </submittedName>
</protein>
<gene>
    <name evidence="1" type="ORF">SCF082_LOCUS37871</name>
</gene>
<dbReference type="Proteomes" id="UP001642464">
    <property type="component" value="Unassembled WGS sequence"/>
</dbReference>
<evidence type="ECO:0000313" key="2">
    <source>
        <dbReference type="Proteomes" id="UP001642464"/>
    </source>
</evidence>
<comment type="caution">
    <text evidence="1">The sequence shown here is derived from an EMBL/GenBank/DDBJ whole genome shotgun (WGS) entry which is preliminary data.</text>
</comment>
<dbReference type="InterPro" id="IPR020864">
    <property type="entry name" value="MACPF"/>
</dbReference>
<dbReference type="PROSITE" id="PS51412">
    <property type="entry name" value="MACPF_2"/>
    <property type="match status" value="1"/>
</dbReference>
<accession>A0ABP0PTK0</accession>
<evidence type="ECO:0000313" key="1">
    <source>
        <dbReference type="EMBL" id="CAK9079363.1"/>
    </source>
</evidence>
<dbReference type="Pfam" id="PF01823">
    <property type="entry name" value="MACPF"/>
    <property type="match status" value="1"/>
</dbReference>